<dbReference type="EMBL" id="CCCS020000078">
    <property type="protein sequence ID" value="CDQ12078.1"/>
    <property type="molecule type" value="Genomic_DNA"/>
</dbReference>
<dbReference type="PROSITE" id="PS51257">
    <property type="entry name" value="PROKAR_LIPOPROTEIN"/>
    <property type="match status" value="1"/>
</dbReference>
<evidence type="ECO:0000313" key="2">
    <source>
        <dbReference type="EMBL" id="CDQ12078.1"/>
    </source>
</evidence>
<evidence type="ECO:0000256" key="1">
    <source>
        <dbReference type="SAM" id="SignalP"/>
    </source>
</evidence>
<dbReference type="AlphaFoldDB" id="A0A060UZK8"/>
<keyword evidence="1" id="KW-0732">Signal</keyword>
<reference evidence="2" key="2">
    <citation type="submission" date="2014-07" db="EMBL/GenBank/DDBJ databases">
        <title>Initial genome analysis of the psychrotolerant acidophile Acidithiobacillus ferrivorans CF27: insights into iron and sulfur oxidation pathways and into biofilm formation.</title>
        <authorList>
            <person name="Talla E."/>
            <person name="Hedrich S."/>
            <person name="Mangenot S."/>
            <person name="Ji B."/>
            <person name="Johnson D.B."/>
            <person name="Barbe V."/>
            <person name="Bonnefoy V."/>
        </authorList>
    </citation>
    <scope>NUCLEOTIDE SEQUENCE [LARGE SCALE GENOMIC DNA]</scope>
    <source>
        <strain evidence="2">CF27</strain>
    </source>
</reference>
<dbReference type="EMBL" id="LT841305">
    <property type="protein sequence ID" value="SMH64795.1"/>
    <property type="molecule type" value="Genomic_DNA"/>
</dbReference>
<protein>
    <recommendedName>
        <fullName evidence="5">Lipoprotein</fullName>
    </recommendedName>
</protein>
<evidence type="ECO:0000313" key="4">
    <source>
        <dbReference type="Proteomes" id="UP000193925"/>
    </source>
</evidence>
<reference evidence="3 4" key="3">
    <citation type="submission" date="2017-03" db="EMBL/GenBank/DDBJ databases">
        <authorList>
            <person name="Regsiter A."/>
            <person name="William W."/>
        </authorList>
    </citation>
    <scope>NUCLEOTIDE SEQUENCE [LARGE SCALE GENOMIC DNA]</scope>
    <source>
        <strain evidence="3">PRJEB5721</strain>
    </source>
</reference>
<feature type="chain" id="PRO_5001593578" description="Lipoprotein" evidence="1">
    <location>
        <begin position="20"/>
        <end position="135"/>
    </location>
</feature>
<gene>
    <name evidence="3" type="ORF">AFERRI_10829</name>
    <name evidence="2" type="ORF">AFERRI_80027</name>
</gene>
<feature type="signal peptide" evidence="1">
    <location>
        <begin position="1"/>
        <end position="19"/>
    </location>
</feature>
<keyword evidence="4" id="KW-1185">Reference proteome</keyword>
<reference evidence="2" key="1">
    <citation type="submission" date="2014-03" db="EMBL/GenBank/DDBJ databases">
        <authorList>
            <person name="Genoscope - CEA"/>
        </authorList>
    </citation>
    <scope>NUCLEOTIDE SEQUENCE [LARGE SCALE GENOMIC DNA]</scope>
    <source>
        <strain evidence="2">CF27</strain>
    </source>
</reference>
<name>A0A060UZK8_9PROT</name>
<sequence length="135" mass="13698">MKRKIAALAIVTATLTGCAPLLNPVTGLPVDNSTTNTASVVRPGIVVRSTAIKVVRKTCGIACQFSGGLISAGTTPGERIVVQVTGGPQIAVSQAGTNPVFTPGERVVVVHNGIGYRVKPATGKYALAPTPTHGN</sequence>
<proteinExistence type="predicted"/>
<accession>A0A060UZK8</accession>
<dbReference type="Proteomes" id="UP000193925">
    <property type="component" value="Chromosome AFERRI"/>
</dbReference>
<evidence type="ECO:0000313" key="3">
    <source>
        <dbReference type="EMBL" id="SMH64795.1"/>
    </source>
</evidence>
<organism evidence="2">
    <name type="scientific">Acidithiobacillus ferrivorans</name>
    <dbReference type="NCBI Taxonomy" id="160808"/>
    <lineage>
        <taxon>Bacteria</taxon>
        <taxon>Pseudomonadati</taxon>
        <taxon>Pseudomonadota</taxon>
        <taxon>Acidithiobacillia</taxon>
        <taxon>Acidithiobacillales</taxon>
        <taxon>Acidithiobacillaceae</taxon>
        <taxon>Acidithiobacillus</taxon>
    </lineage>
</organism>
<evidence type="ECO:0008006" key="5">
    <source>
        <dbReference type="Google" id="ProtNLM"/>
    </source>
</evidence>
<dbReference type="RefSeq" id="WP_035195490.1">
    <property type="nucleotide sequence ID" value="NZ_CCCS020000078.1"/>
</dbReference>